<sequence>MGQLLFKVFEFAISSGLLKFLKTAGIGIATFAVLNDLIQRALAIASTNFGAITGLAANALGLAGVDTALAIMSGAIIAHVFVRSQEMRFTGIPKK</sequence>
<keyword evidence="3" id="KW-1185">Reference proteome</keyword>
<name>A0ABX9U121_9GAMM</name>
<dbReference type="Proteomes" id="UP000273105">
    <property type="component" value="Unassembled WGS sequence"/>
</dbReference>
<feature type="transmembrane region" description="Helical" evidence="1">
    <location>
        <begin position="12"/>
        <end position="34"/>
    </location>
</feature>
<accession>A0ABX9U121</accession>
<evidence type="ECO:0000313" key="3">
    <source>
        <dbReference type="Proteomes" id="UP000273105"/>
    </source>
</evidence>
<keyword evidence="1" id="KW-1133">Transmembrane helix</keyword>
<reference evidence="2 3" key="1">
    <citation type="submission" date="2018-09" db="EMBL/GenBank/DDBJ databases">
        <title>The draft genome of Acinetobacter sp. strains.</title>
        <authorList>
            <person name="Qin J."/>
            <person name="Feng Y."/>
            <person name="Zong Z."/>
        </authorList>
    </citation>
    <scope>NUCLEOTIDE SEQUENCE [LARGE SCALE GENOMIC DNA]</scope>
    <source>
        <strain evidence="2 3">WCHAc060001</strain>
    </source>
</reference>
<dbReference type="EMBL" id="RCHE01000086">
    <property type="protein sequence ID" value="RLL36273.1"/>
    <property type="molecule type" value="Genomic_DNA"/>
</dbReference>
<evidence type="ECO:0000256" key="1">
    <source>
        <dbReference type="SAM" id="Phobius"/>
    </source>
</evidence>
<keyword evidence="1" id="KW-0812">Transmembrane</keyword>
<feature type="transmembrane region" description="Helical" evidence="1">
    <location>
        <begin position="67"/>
        <end position="84"/>
    </location>
</feature>
<dbReference type="InterPro" id="IPR019670">
    <property type="entry name" value="DUF2523"/>
</dbReference>
<organism evidence="2 3">
    <name type="scientific">Acinetobacter cumulans</name>
    <dbReference type="NCBI Taxonomy" id="2136182"/>
    <lineage>
        <taxon>Bacteria</taxon>
        <taxon>Pseudomonadati</taxon>
        <taxon>Pseudomonadota</taxon>
        <taxon>Gammaproteobacteria</taxon>
        <taxon>Moraxellales</taxon>
        <taxon>Moraxellaceae</taxon>
        <taxon>Acinetobacter</taxon>
    </lineage>
</organism>
<comment type="caution">
    <text evidence="2">The sequence shown here is derived from an EMBL/GenBank/DDBJ whole genome shotgun (WGS) entry which is preliminary data.</text>
</comment>
<evidence type="ECO:0000313" key="2">
    <source>
        <dbReference type="EMBL" id="RLL36273.1"/>
    </source>
</evidence>
<protein>
    <submittedName>
        <fullName evidence="2">DUF2523 domain-containing protein</fullName>
    </submittedName>
</protein>
<dbReference type="Pfam" id="PF10734">
    <property type="entry name" value="DUF2523"/>
    <property type="match status" value="1"/>
</dbReference>
<keyword evidence="1" id="KW-0472">Membrane</keyword>
<proteinExistence type="predicted"/>
<gene>
    <name evidence="2" type="ORF">D9K79_17965</name>
</gene>